<dbReference type="InterPro" id="IPR027417">
    <property type="entry name" value="P-loop_NTPase"/>
</dbReference>
<comment type="caution">
    <text evidence="1">The sequence shown here is derived from an EMBL/GenBank/DDBJ whole genome shotgun (WGS) entry which is preliminary data.</text>
</comment>
<dbReference type="Proteomes" id="UP000824998">
    <property type="component" value="Unassembled WGS sequence"/>
</dbReference>
<name>A0A9P7YFU6_9HELO</name>
<protein>
    <submittedName>
        <fullName evidence="1">Uncharacterized protein</fullName>
    </submittedName>
</protein>
<evidence type="ECO:0000313" key="1">
    <source>
        <dbReference type="EMBL" id="KAG9232899.1"/>
    </source>
</evidence>
<proteinExistence type="predicted"/>
<dbReference type="AlphaFoldDB" id="A0A9P7YFU6"/>
<keyword evidence="2" id="KW-1185">Reference proteome</keyword>
<gene>
    <name evidence="1" type="ORF">BJ875DRAFT_442749</name>
</gene>
<dbReference type="SUPFAM" id="SSF52540">
    <property type="entry name" value="P-loop containing nucleoside triphosphate hydrolases"/>
    <property type="match status" value="1"/>
</dbReference>
<accession>A0A9P7YFU6</accession>
<evidence type="ECO:0000313" key="2">
    <source>
        <dbReference type="Proteomes" id="UP000824998"/>
    </source>
</evidence>
<dbReference type="EMBL" id="MU251525">
    <property type="protein sequence ID" value="KAG9232899.1"/>
    <property type="molecule type" value="Genomic_DNA"/>
</dbReference>
<dbReference type="Gene3D" id="3.40.50.300">
    <property type="entry name" value="P-loop containing nucleotide triphosphate hydrolases"/>
    <property type="match status" value="1"/>
</dbReference>
<organism evidence="1 2">
    <name type="scientific">Amylocarpus encephaloides</name>
    <dbReference type="NCBI Taxonomy" id="45428"/>
    <lineage>
        <taxon>Eukaryota</taxon>
        <taxon>Fungi</taxon>
        <taxon>Dikarya</taxon>
        <taxon>Ascomycota</taxon>
        <taxon>Pezizomycotina</taxon>
        <taxon>Leotiomycetes</taxon>
        <taxon>Helotiales</taxon>
        <taxon>Helotiales incertae sedis</taxon>
        <taxon>Amylocarpus</taxon>
    </lineage>
</organism>
<dbReference type="OrthoDB" id="5416609at2759"/>
<sequence>MSSSGLASSVTMTSSAASVQLNDIDASETNDESTHNFKPIIVGLYGVPGCGKSNLLERLKSSLGEGDFAFFELDGVVDGEFVELSESQQIRSRIDTIKQIQKVCALSRKVGVVVGEFFWFLNNEKASKLVFTKAVKAILHISYTLALRKNRSKDSALAAPRKIAPIQPWSN</sequence>
<reference evidence="1" key="1">
    <citation type="journal article" date="2021" name="IMA Fungus">
        <title>Genomic characterization of three marine fungi, including Emericellopsis atlantica sp. nov. with signatures of a generalist lifestyle and marine biomass degradation.</title>
        <authorList>
            <person name="Hagestad O.C."/>
            <person name="Hou L."/>
            <person name="Andersen J.H."/>
            <person name="Hansen E.H."/>
            <person name="Altermark B."/>
            <person name="Li C."/>
            <person name="Kuhnert E."/>
            <person name="Cox R.J."/>
            <person name="Crous P.W."/>
            <person name="Spatafora J.W."/>
            <person name="Lail K."/>
            <person name="Amirebrahimi M."/>
            <person name="Lipzen A."/>
            <person name="Pangilinan J."/>
            <person name="Andreopoulos W."/>
            <person name="Hayes R.D."/>
            <person name="Ng V."/>
            <person name="Grigoriev I.V."/>
            <person name="Jackson S.A."/>
            <person name="Sutton T.D.S."/>
            <person name="Dobson A.D.W."/>
            <person name="Rama T."/>
        </authorList>
    </citation>
    <scope>NUCLEOTIDE SEQUENCE</scope>
    <source>
        <strain evidence="1">TRa018bII</strain>
    </source>
</reference>